<dbReference type="InterPro" id="IPR049900">
    <property type="entry name" value="PKS_mFAS_DH"/>
</dbReference>
<dbReference type="Gene3D" id="3.40.47.10">
    <property type="match status" value="1"/>
</dbReference>
<evidence type="ECO:0000256" key="9">
    <source>
        <dbReference type="ARBA" id="ARBA00029443"/>
    </source>
</evidence>
<dbReference type="CDD" id="cd00833">
    <property type="entry name" value="PKS"/>
    <property type="match status" value="1"/>
</dbReference>
<accession>A0AAJ0CTY4</accession>
<dbReference type="PANTHER" id="PTHR43775:SF20">
    <property type="entry name" value="HYBRID PKS-NRPS SYNTHETASE APDA"/>
    <property type="match status" value="1"/>
</dbReference>
<dbReference type="SUPFAM" id="SSF56801">
    <property type="entry name" value="Acetyl-CoA synthetase-like"/>
    <property type="match status" value="1"/>
</dbReference>
<dbReference type="GO" id="GO:0031177">
    <property type="term" value="F:phosphopantetheine binding"/>
    <property type="evidence" value="ECO:0007669"/>
    <property type="project" value="InterPro"/>
</dbReference>
<dbReference type="InterPro" id="IPR050091">
    <property type="entry name" value="PKS_NRPS_Biosynth_Enz"/>
</dbReference>
<dbReference type="InterPro" id="IPR016035">
    <property type="entry name" value="Acyl_Trfase/lysoPLipase"/>
</dbReference>
<feature type="domain" description="Ketosynthase family 3 (KS3)" evidence="13">
    <location>
        <begin position="11"/>
        <end position="445"/>
    </location>
</feature>
<evidence type="ECO:0000259" key="12">
    <source>
        <dbReference type="PROSITE" id="PS50075"/>
    </source>
</evidence>
<dbReference type="Proteomes" id="UP001251528">
    <property type="component" value="Unassembled WGS sequence"/>
</dbReference>
<dbReference type="SMART" id="SM00827">
    <property type="entry name" value="PKS_AT"/>
    <property type="match status" value="1"/>
</dbReference>
<dbReference type="Pfam" id="PF00698">
    <property type="entry name" value="Acyl_transf_1"/>
    <property type="match status" value="1"/>
</dbReference>
<dbReference type="Gene3D" id="1.10.1200.10">
    <property type="entry name" value="ACP-like"/>
    <property type="match status" value="2"/>
</dbReference>
<name>A0AAJ0CTY4_9HYPO</name>
<keyword evidence="5" id="KW-0808">Transferase</keyword>
<dbReference type="InterPro" id="IPR013120">
    <property type="entry name" value="FAR_NAD-bd"/>
</dbReference>
<dbReference type="InterPro" id="IPR014031">
    <property type="entry name" value="Ketoacyl_synth_C"/>
</dbReference>
<comment type="similarity">
    <text evidence="9">In the C-terminal section; belongs to the NRP synthetase family.</text>
</comment>
<dbReference type="GO" id="GO:0032259">
    <property type="term" value="P:methylation"/>
    <property type="evidence" value="ECO:0007669"/>
    <property type="project" value="UniProtKB-KW"/>
</dbReference>
<dbReference type="InterPro" id="IPR020806">
    <property type="entry name" value="PKS_PP-bd"/>
</dbReference>
<feature type="region of interest" description="Disordered" evidence="11">
    <location>
        <begin position="2474"/>
        <end position="2503"/>
    </location>
</feature>
<keyword evidence="6" id="KW-0677">Repeat</keyword>
<dbReference type="GO" id="GO:0016491">
    <property type="term" value="F:oxidoreductase activity"/>
    <property type="evidence" value="ECO:0007669"/>
    <property type="project" value="UniProtKB-KW"/>
</dbReference>
<keyword evidence="8" id="KW-0511">Multifunctional enzyme</keyword>
<dbReference type="InterPro" id="IPR036291">
    <property type="entry name" value="NAD(P)-bd_dom_sf"/>
</dbReference>
<dbReference type="SMART" id="SM00823">
    <property type="entry name" value="PKS_PP"/>
    <property type="match status" value="2"/>
</dbReference>
<keyword evidence="2" id="KW-0597">Phosphoprotein</keyword>
<comment type="caution">
    <text evidence="15">The sequence shown here is derived from an EMBL/GenBank/DDBJ whole genome shotgun (WGS) entry which is preliminary data.</text>
</comment>
<feature type="domain" description="PKS/mFAS DH" evidence="14">
    <location>
        <begin position="964"/>
        <end position="1269"/>
    </location>
</feature>
<dbReference type="SUPFAM" id="SSF52777">
    <property type="entry name" value="CoA-dependent acyltransferases"/>
    <property type="match status" value="2"/>
</dbReference>
<dbReference type="GO" id="GO:0016874">
    <property type="term" value="F:ligase activity"/>
    <property type="evidence" value="ECO:0007669"/>
    <property type="project" value="UniProtKB-KW"/>
</dbReference>
<dbReference type="Pfam" id="PF08659">
    <property type="entry name" value="KR"/>
    <property type="match status" value="1"/>
</dbReference>
<dbReference type="Pfam" id="PF00550">
    <property type="entry name" value="PP-binding"/>
    <property type="match status" value="2"/>
</dbReference>
<dbReference type="InterPro" id="IPR042104">
    <property type="entry name" value="PKS_dehydratase_sf"/>
</dbReference>
<dbReference type="PROSITE" id="PS50075">
    <property type="entry name" value="CARRIER"/>
    <property type="match status" value="2"/>
</dbReference>
<evidence type="ECO:0000256" key="10">
    <source>
        <dbReference type="PROSITE-ProRule" id="PRU01363"/>
    </source>
</evidence>
<dbReference type="GO" id="GO:0004312">
    <property type="term" value="F:fatty acid synthase activity"/>
    <property type="evidence" value="ECO:0007669"/>
    <property type="project" value="TreeGrafter"/>
</dbReference>
<dbReference type="GO" id="GO:0044550">
    <property type="term" value="P:secondary metabolite biosynthetic process"/>
    <property type="evidence" value="ECO:0007669"/>
    <property type="project" value="TreeGrafter"/>
</dbReference>
<evidence type="ECO:0000256" key="7">
    <source>
        <dbReference type="ARBA" id="ARBA00023002"/>
    </source>
</evidence>
<dbReference type="InterPro" id="IPR042099">
    <property type="entry name" value="ANL_N_sf"/>
</dbReference>
<dbReference type="Pfam" id="PF16197">
    <property type="entry name" value="KAsynt_C_assoc"/>
    <property type="match status" value="1"/>
</dbReference>
<dbReference type="InterPro" id="IPR014043">
    <property type="entry name" value="Acyl_transferase_dom"/>
</dbReference>
<keyword evidence="4" id="KW-0489">Methyltransferase</keyword>
<dbReference type="Gene3D" id="3.30.300.30">
    <property type="match status" value="1"/>
</dbReference>
<dbReference type="Pfam" id="PF14765">
    <property type="entry name" value="PS-DH"/>
    <property type="match status" value="1"/>
</dbReference>
<dbReference type="Gene3D" id="3.40.50.12780">
    <property type="entry name" value="N-terminal domain of ligase-like"/>
    <property type="match status" value="1"/>
</dbReference>
<evidence type="ECO:0000313" key="15">
    <source>
        <dbReference type="EMBL" id="KAK2601836.1"/>
    </source>
</evidence>
<evidence type="ECO:0000256" key="6">
    <source>
        <dbReference type="ARBA" id="ARBA00022737"/>
    </source>
</evidence>
<keyword evidence="16" id="KW-1185">Reference proteome</keyword>
<dbReference type="EMBL" id="JASWJB010000069">
    <property type="protein sequence ID" value="KAK2601836.1"/>
    <property type="molecule type" value="Genomic_DNA"/>
</dbReference>
<dbReference type="SMART" id="SM00826">
    <property type="entry name" value="PKS_DH"/>
    <property type="match status" value="1"/>
</dbReference>
<dbReference type="PROSITE" id="PS52004">
    <property type="entry name" value="KS3_2"/>
    <property type="match status" value="1"/>
</dbReference>
<dbReference type="InterPro" id="IPR020807">
    <property type="entry name" value="PKS_DH"/>
</dbReference>
<evidence type="ECO:0000256" key="5">
    <source>
        <dbReference type="ARBA" id="ARBA00022679"/>
    </source>
</evidence>
<dbReference type="InterPro" id="IPR049552">
    <property type="entry name" value="PKS_DH_N"/>
</dbReference>
<feature type="compositionally biased region" description="Low complexity" evidence="11">
    <location>
        <begin position="2519"/>
        <end position="2533"/>
    </location>
</feature>
<dbReference type="Pfam" id="PF00109">
    <property type="entry name" value="ketoacyl-synt"/>
    <property type="match status" value="1"/>
</dbReference>
<dbReference type="SMART" id="SM00822">
    <property type="entry name" value="PKS_KR"/>
    <property type="match status" value="1"/>
</dbReference>
<dbReference type="InterPro" id="IPR045851">
    <property type="entry name" value="AMP-bd_C_sf"/>
</dbReference>
<dbReference type="InterPro" id="IPR049551">
    <property type="entry name" value="PKS_DH_C"/>
</dbReference>
<feature type="active site" description="Proton donor; for dehydratase activity" evidence="10">
    <location>
        <position position="1172"/>
    </location>
</feature>
<evidence type="ECO:0008006" key="17">
    <source>
        <dbReference type="Google" id="ProtNLM"/>
    </source>
</evidence>
<dbReference type="Pfam" id="PF00668">
    <property type="entry name" value="Condensation"/>
    <property type="match status" value="1"/>
</dbReference>
<evidence type="ECO:0000259" key="13">
    <source>
        <dbReference type="PROSITE" id="PS52004"/>
    </source>
</evidence>
<dbReference type="SMART" id="SM00825">
    <property type="entry name" value="PKS_KS"/>
    <property type="match status" value="1"/>
</dbReference>
<dbReference type="InterPro" id="IPR018201">
    <property type="entry name" value="Ketoacyl_synth_AS"/>
</dbReference>
<gene>
    <name evidence="15" type="ORF">QQS21_004619</name>
</gene>
<dbReference type="PROSITE" id="PS00455">
    <property type="entry name" value="AMP_BINDING"/>
    <property type="match status" value="1"/>
</dbReference>
<dbReference type="InterPro" id="IPR032821">
    <property type="entry name" value="PKS_assoc"/>
</dbReference>
<dbReference type="SUPFAM" id="SSF51735">
    <property type="entry name" value="NAD(P)-binding Rossmann-fold domains"/>
    <property type="match status" value="2"/>
</dbReference>
<dbReference type="SUPFAM" id="SSF53901">
    <property type="entry name" value="Thiolase-like"/>
    <property type="match status" value="1"/>
</dbReference>
<dbReference type="GO" id="GO:0008168">
    <property type="term" value="F:methyltransferase activity"/>
    <property type="evidence" value="ECO:0007669"/>
    <property type="project" value="UniProtKB-KW"/>
</dbReference>
<feature type="region of interest" description="Disordered" evidence="11">
    <location>
        <begin position="2519"/>
        <end position="2552"/>
    </location>
</feature>
<dbReference type="Pfam" id="PF00501">
    <property type="entry name" value="AMP-binding"/>
    <property type="match status" value="1"/>
</dbReference>
<keyword evidence="3" id="KW-0436">Ligase</keyword>
<dbReference type="FunFam" id="3.40.47.10:FF:000019">
    <property type="entry name" value="Polyketide synthase type I"/>
    <property type="match status" value="1"/>
</dbReference>
<feature type="domain" description="Carrier" evidence="12">
    <location>
        <begin position="3553"/>
        <end position="3633"/>
    </location>
</feature>
<evidence type="ECO:0000256" key="1">
    <source>
        <dbReference type="ARBA" id="ARBA00022450"/>
    </source>
</evidence>
<dbReference type="SUPFAM" id="SSF53335">
    <property type="entry name" value="S-adenosyl-L-methionine-dependent methyltransferases"/>
    <property type="match status" value="1"/>
</dbReference>
<dbReference type="Gene3D" id="3.40.366.10">
    <property type="entry name" value="Malonyl-Coenzyme A Acyl Carrier Protein, domain 2"/>
    <property type="match status" value="1"/>
</dbReference>
<dbReference type="SUPFAM" id="SSF52151">
    <property type="entry name" value="FabD/lysophospholipase-like"/>
    <property type="match status" value="1"/>
</dbReference>
<feature type="region of interest" description="N-terminal hotdog fold" evidence="10">
    <location>
        <begin position="964"/>
        <end position="1099"/>
    </location>
</feature>
<keyword evidence="7" id="KW-0560">Oxidoreductase</keyword>
<dbReference type="InterPro" id="IPR014030">
    <property type="entry name" value="Ketoacyl_synth_N"/>
</dbReference>
<dbReference type="InterPro" id="IPR023213">
    <property type="entry name" value="CAT-like_dom_sf"/>
</dbReference>
<dbReference type="InterPro" id="IPR000873">
    <property type="entry name" value="AMP-dep_synth/lig_dom"/>
</dbReference>
<evidence type="ECO:0000256" key="3">
    <source>
        <dbReference type="ARBA" id="ARBA00022598"/>
    </source>
</evidence>
<organism evidence="15 16">
    <name type="scientific">Conoideocrella luteorostrata</name>
    <dbReference type="NCBI Taxonomy" id="1105319"/>
    <lineage>
        <taxon>Eukaryota</taxon>
        <taxon>Fungi</taxon>
        <taxon>Dikarya</taxon>
        <taxon>Ascomycota</taxon>
        <taxon>Pezizomycotina</taxon>
        <taxon>Sordariomycetes</taxon>
        <taxon>Hypocreomycetidae</taxon>
        <taxon>Hypocreales</taxon>
        <taxon>Clavicipitaceae</taxon>
        <taxon>Conoideocrella</taxon>
    </lineage>
</organism>
<dbReference type="PROSITE" id="PS52019">
    <property type="entry name" value="PKS_MFAS_DH"/>
    <property type="match status" value="1"/>
</dbReference>
<feature type="active site" description="Proton acceptor; for dehydratase activity" evidence="10">
    <location>
        <position position="996"/>
    </location>
</feature>
<dbReference type="InterPro" id="IPR009081">
    <property type="entry name" value="PP-bd_ACP"/>
</dbReference>
<evidence type="ECO:0000256" key="8">
    <source>
        <dbReference type="ARBA" id="ARBA00023268"/>
    </source>
</evidence>
<dbReference type="PROSITE" id="PS00606">
    <property type="entry name" value="KS3_1"/>
    <property type="match status" value="1"/>
</dbReference>
<dbReference type="PANTHER" id="PTHR43775">
    <property type="entry name" value="FATTY ACID SYNTHASE"/>
    <property type="match status" value="1"/>
</dbReference>
<evidence type="ECO:0000256" key="4">
    <source>
        <dbReference type="ARBA" id="ARBA00022603"/>
    </source>
</evidence>
<dbReference type="GO" id="GO:0006633">
    <property type="term" value="P:fatty acid biosynthetic process"/>
    <property type="evidence" value="ECO:0007669"/>
    <property type="project" value="InterPro"/>
</dbReference>
<evidence type="ECO:0000256" key="2">
    <source>
        <dbReference type="ARBA" id="ARBA00022553"/>
    </source>
</evidence>
<feature type="region of interest" description="C-terminal hotdog fold" evidence="10">
    <location>
        <begin position="1115"/>
        <end position="1269"/>
    </location>
</feature>
<protein>
    <recommendedName>
        <fullName evidence="17">Hybrid NRPS/PKS enzyme</fullName>
    </recommendedName>
</protein>
<feature type="domain" description="Carrier" evidence="12">
    <location>
        <begin position="2393"/>
        <end position="2470"/>
    </location>
</feature>
<evidence type="ECO:0000259" key="14">
    <source>
        <dbReference type="PROSITE" id="PS52019"/>
    </source>
</evidence>
<dbReference type="InterPro" id="IPR016039">
    <property type="entry name" value="Thiolase-like"/>
</dbReference>
<dbReference type="InterPro" id="IPR020845">
    <property type="entry name" value="AMP-binding_CS"/>
</dbReference>
<dbReference type="InterPro" id="IPR057326">
    <property type="entry name" value="KR_dom"/>
</dbReference>
<dbReference type="InterPro" id="IPR029063">
    <property type="entry name" value="SAM-dependent_MTases_sf"/>
</dbReference>
<dbReference type="Gene3D" id="3.30.559.30">
    <property type="entry name" value="Nonribosomal peptide synthetase, condensation domain"/>
    <property type="match status" value="1"/>
</dbReference>
<dbReference type="Gene3D" id="3.40.50.720">
    <property type="entry name" value="NAD(P)-binding Rossmann-like Domain"/>
    <property type="match status" value="2"/>
</dbReference>
<dbReference type="InterPro" id="IPR013968">
    <property type="entry name" value="PKS_KR"/>
</dbReference>
<dbReference type="InterPro" id="IPR020841">
    <property type="entry name" value="PKS_Beta-ketoAc_synthase_dom"/>
</dbReference>
<dbReference type="SUPFAM" id="SSF55048">
    <property type="entry name" value="Probable ACP-binding domain of malonyl-CoA ACP transacylase"/>
    <property type="match status" value="1"/>
</dbReference>
<keyword evidence="1" id="KW-0596">Phosphopantetheine</keyword>
<dbReference type="InterPro" id="IPR001227">
    <property type="entry name" value="Ac_transferase_dom_sf"/>
</dbReference>
<dbReference type="Gene3D" id="3.10.129.110">
    <property type="entry name" value="Polyketide synthase dehydratase"/>
    <property type="match status" value="1"/>
</dbReference>
<evidence type="ECO:0000313" key="16">
    <source>
        <dbReference type="Proteomes" id="UP001251528"/>
    </source>
</evidence>
<dbReference type="Gene3D" id="3.40.50.150">
    <property type="entry name" value="Vaccinia Virus protein VP39"/>
    <property type="match status" value="1"/>
</dbReference>
<proteinExistence type="inferred from homology"/>
<reference evidence="15" key="1">
    <citation type="submission" date="2023-06" db="EMBL/GenBank/DDBJ databases">
        <title>Conoideocrella luteorostrata (Hypocreales: Clavicipitaceae), a potential biocontrol fungus for elongate hemlock scale in United States Christmas tree production areas.</title>
        <authorList>
            <person name="Barrett H."/>
            <person name="Lovett B."/>
            <person name="Macias A.M."/>
            <person name="Stajich J.E."/>
            <person name="Kasson M.T."/>
        </authorList>
    </citation>
    <scope>NUCLEOTIDE SEQUENCE</scope>
    <source>
        <strain evidence="15">ARSEF 14590</strain>
    </source>
</reference>
<dbReference type="InterPro" id="IPR016036">
    <property type="entry name" value="Malonyl_transacylase_ACP-bd"/>
</dbReference>
<evidence type="ECO:0000256" key="11">
    <source>
        <dbReference type="SAM" id="MobiDB-lite"/>
    </source>
</evidence>
<dbReference type="InterPro" id="IPR036736">
    <property type="entry name" value="ACP-like_sf"/>
</dbReference>
<dbReference type="CDD" id="cd05930">
    <property type="entry name" value="A_NRPS"/>
    <property type="match status" value="1"/>
</dbReference>
<dbReference type="GO" id="GO:0004315">
    <property type="term" value="F:3-oxoacyl-[acyl-carrier-protein] synthase activity"/>
    <property type="evidence" value="ECO:0007669"/>
    <property type="project" value="InterPro"/>
</dbReference>
<dbReference type="InterPro" id="IPR001242">
    <property type="entry name" value="Condensation_dom"/>
</dbReference>
<dbReference type="Pfam" id="PF02801">
    <property type="entry name" value="Ketoacyl-synt_C"/>
    <property type="match status" value="1"/>
</dbReference>
<dbReference type="Pfam" id="PF21089">
    <property type="entry name" value="PKS_DH_N"/>
    <property type="match status" value="1"/>
</dbReference>
<dbReference type="CDD" id="cd19532">
    <property type="entry name" value="C_PKS-NRPS"/>
    <property type="match status" value="1"/>
</dbReference>
<dbReference type="Gene3D" id="3.30.70.3290">
    <property type="match status" value="1"/>
</dbReference>
<dbReference type="SUPFAM" id="SSF47336">
    <property type="entry name" value="ACP-like"/>
    <property type="match status" value="2"/>
</dbReference>
<dbReference type="Gene3D" id="3.30.559.10">
    <property type="entry name" value="Chloramphenicol acetyltransferase-like domain"/>
    <property type="match status" value="1"/>
</dbReference>
<sequence>MTQKFQIDAPKEPIAIIGSGCRFPGHVTSPHKLWELLCNPTDLTKEVPESRFNAQGFYHPDGEHHGASNVTKAYFIEDDPRLFDSVFFNIAPREAAAIDPQQRLLLETVYEAMESSGLTLDAMRGSSTGCYVGVMTGDYAEIVTRDPETFSQYMATGTSRALISNRVSYVFDWSGPSMTVDTACSSSLVAVHLAVQSLRSGETKIACAAGSNLILNADSFIGETSLHMISPDGKSKMWDESANGYARGEGVAAVFLKTLSQALKDGDRIDAIIRETGVNQDGRTQGITLPSPEAQAALIRSTYRRAGLDINNPADRCQYFEAHGTGTQAGDPREASAIKQAFFPDDDSSSHQKLYVGSIKTIIGHTEGCAGIAGLLKAALALKNKVIPPNQHFQNLNPSVSPSYKSLCVPTAPTSWPTVPERGILRASVNSFGFGGTNSHAILESYDPTVHYVSSRAKKSLLERSNNALRSDFSPIPFLLSANSTTALTSMVEKYVLYLEQNNKSLHEVAATLQAHRSSLPMKISFSGPTKESLLQEMKEALTKAKNTGTELGKRGVPTAPSASIKILGVFTGQGAQWPTMGASLLRNSPRFRDIIADLDEALRTLPDGPNWRLCDELSAEPSKSRIREAAISQPACTALQIGLVDLLRAAGISFHTVVGHSSGEIGAAYAAGFISATDAIRIAYYRGVHAKLAGGKVGQKGSMIAVGWGIEEAAAFCSTEPQLKDRLAVAASNSPNSVTLSGDEEAVLLAKAILDEKSVFNRVLQVDTAYHSHHMIPCATAYVDSLLACKIQVNKPQGDCTWVSSVYGGSEMTWENNKSELAGTYWRDNMVQTVLFSEAVKGTLQRNPDGFTVGLEVGPHPALKGPTLQAIKAVLGENILYEGVLDRKRDDVAAFASALGSLWLNLGPSFVNFEGYFESFAESSSLTPPAPVEDMPGYPWDHRMLWRESRINKQLRSRRERPHELLGARTTDDSDYEPRWRNIFKLEELPWLRGHKIQGQIIVPGAVYCTMALEAAAALARIRGENVHMLELRNLIISKAIALTDSSEGSETMFSLQTIDSSEAGVVTASFSLSAAALEDGIMRRVCTGQVRIHSDACNSLCIPSREQELSNDLSPMSIERFYGALGELGLGYSGSFQAISSLERSMNRATAVITVEEGHRHAAIHPTWLDVSFQTVFAAFAATMDGSLWTAFLPTKIGSIRLFAPSAGITASTNVAVDSFISQFEPAAQGSMPKITSDIEIFDGTTGEQRLAIHDLTMSALIPTTAQDDRPVFQRTLWVQDVLSGQECISQPSDIDELSYRALEQKAQRALEALRSAKSVESIAEKYPALAKLMTTPRHYSDDGESLQYDHPEPVDAVLIDRVVEQLLQSGLSGMQRLRRQFQLVEPLDVLLRRWHTERYGLGHTELQLSNFAKQIAHRYPRMRILQLGASSSGVVRRVFTDLGSEFASYTVAFDTSAQLEQGKASMNISDERLRLVQLESDESLLSNSFDLVILADPLKSIAQMRTTRQLMRPGGFLLMATPEDGCIHLKFLQTAMDMEAPTVAMSLAQLHRELKESGFSGVLSSTEKQSTQPKSTTSVIVSQADDDLIAVLRNPLVRSNAASDIFKGDIIILGGTSLRTIRLAEALESRISAVWGGRIRILESLMDIGVDAEPNARAILSLTELDKPVLKDLNRETFSKLQLVLKSYKTMTWVINKSSPAGPYHSALVGLGRTVIHEDPEMRLQFLDVDSIEGSETAVLEAFLRLIVSERLQDRSSSSSFLWTTELELAIKNGNVYIPRITMDQERNDSVNSIRRVIENAVSTSSAVVSINKAAGDVPHVANIVRVPQALESAVHANVHVDFCLNEPIEITHSQTLKYLCAGRLSYGSRVIALTSSNASLIQVPYEDIVVLEDENFSAGEGIAQFLSQIHYNLQAKLILSAIPKNESVLFCQFGETLMTTLEAYSQNESDQRAWFFRFLAATDEASAIGRHGRTITMVSGTSKRELVKAIPTDLSAVVYSEDGRLSDESIAALRACLPSKTAVLSLRGLQSGFSSAVVIRELTALLAESSSLSTIPNVAVVDAPDFVQQKLPSSQGPQVIRWAGEQVVKVQAQPIDATKLFSANKTYLLVGLAGQMGQSICKWMVRNGARHVVITSRRPTRNGHWISELQSQGAEIRIEAADVTRKDDVIRLRNDIAKDMPEVAGVMNGAMLLADGLFADMSFENMQKVLQPKVNGSQILDEVFEDVDLDFFVMFSSVNAATGMTGQANYSAANMFMVGLASDRRRRGQAASVVDIGMVIGIGVIQRTEGDAGTGVIEKNLRRQNLAPISEPDLHHMLAEAIVAGTGDGDSEIITGLQQYVSSSPNRPNWYNNPRFSHLVTDVAAAEGDDDVGAGSTKQKVANAANAEEACQLLQEALVEHLAAELNIPANEISADTPIIDFGVDSLVAASIRRWLLTEHTAEVPVLEILGGSSTSQLCRKAVAKMSFVKGEASPAKDASEPSKMTTTTSRNSAPATPKAALTALKDREQYISSSSVSSSAVTTPQTTSNRTSVSSPEGYSAPGGKQGSIQKMAVQSLGQSRFYHSTQILEDNAPFNCTTSYRLSGPVDVARLADALDLIIQRHEIFRTTFYTDEKTGIPMQAVLSASNFSLKVLQDSNTSESVDAEFQRIHHYPYDIANADSFIATLVSHSSESHTLIFGYHHIIIDGVSWQLFLEDLGTFYRDPTSISTLSAPLSCIDISEKQQRDIKDGSYDERIQFWKTVFPEPPSALPLFPFAKVSARRALTRYSMCDKMVPIDASLIEGIKRASVSFRTTPFQFWLAAFQVLLQRLLQTNDVCIGIVDANRADPSVSQTIGFLLEIMPVRFNVQDEQAFSDVLKQTRSKVYGALGHSGVPIEEIARACGVPADKMQTPFAQVIFNYRMGATKASDMGSTRMEFLDYYDAKVPFDLAISIDEKEDGTGFLTISAQDYLYDEDAVDMLIATYKVLLRGFSADTSCQVGRIPIYDPVLVERGIELGTGPATEADNEPDTVSKRFDAWVAADPEAVAVKAADGSSMTYDALSRRANQIGAVLQSTKGFGKGSRVAVLCEATVDSPAIIISLHRQRAVYVPLDVYATDERLLDVVTESGASILIYHGATAARASKIAATRKLRLLDIQEASKINPSGSSKDLSSADDTAFILYTSGSTGKPKGIPLTHANICTAITATTQRLSLGREVVLQQSGQGFDAAIWEMFVALANGGTTVITDNHGDPAELAGLMRRERVTVTLLIISEAHALLQYGHSSLSECTDWRVVICGGENFAPNLIDKIASLGLKSLQVFNGYGPTETSILSAVGSVSMVDAATRGADYKVPIGAALPGYGMYVVDSERRAVPVGWVGEVAISGRGVVETGYLDLPEASARKWQKASFLSSYANARQRGMDRVCYLTGDRGRMLSDGSIMILGRIDGDSQVKLRGFRVELDEVSTCLIETSGGVLSDARVVVRGKSSAEHKFLAAFVVFSQQSAVVNEVDYLQSLIQTLPLAAYMRPSIAVPLKTLPFTERGKLDTAVLENMELPTLTIDEDDGEDEDVNECEAALKKIWRDVITNTGGVPIRINRGSDFFSVGGNSLLLLQLKAQIQQVFDVEVSLPELFKTSTLQGLAARIQGSSDETDGEEIDWEQETEPAGIPSAVLNNTTSFSRSLESKTDLTVLLTGASGFLGQALLRQLVASPNVRRIHCLAVRNPSRMPEQLLQSPKVIVHRGDLSQPLLGLPDGQAASQLFAEVDAIVHNGAEVSHMKRYGSLRATNVGSTWELTRLLLQAHDREKGVPAIHFVSTGGVATLTRWDSLPQTSIPSHATPPADGSHGYVASKWVSEKLLEKCASRVPGLQVFVHRPSNITGDGVGSQDIVHNVLRFSKSLRAVPDLGADFGWFDLIGVETAAKMIVGDVLNCKAGEDVTYRHQSGETVVPADQLKEYLGHSDSNPVRTLPMHDWIASAKAAGMDELVASFLMGSSSGMVMPLLEKQ</sequence>
<dbReference type="Pfam" id="PF07993">
    <property type="entry name" value="NAD_binding_4"/>
    <property type="match status" value="1"/>
</dbReference>
<feature type="compositionally biased region" description="Polar residues" evidence="11">
    <location>
        <begin position="2487"/>
        <end position="2497"/>
    </location>
</feature>